<gene>
    <name evidence="7" type="ORF">KDL01_30345</name>
</gene>
<dbReference type="Gene3D" id="3.60.120.10">
    <property type="entry name" value="Anthranilate synthase"/>
    <property type="match status" value="1"/>
</dbReference>
<evidence type="ECO:0000313" key="7">
    <source>
        <dbReference type="EMBL" id="MBR7837619.1"/>
    </source>
</evidence>
<dbReference type="CDD" id="cd01743">
    <property type="entry name" value="GATase1_Anthranilate_Synthase"/>
    <property type="match status" value="1"/>
</dbReference>
<dbReference type="Pfam" id="PF00425">
    <property type="entry name" value="Chorismate_bind"/>
    <property type="match status" value="1"/>
</dbReference>
<dbReference type="InterPro" id="IPR017926">
    <property type="entry name" value="GATASE"/>
</dbReference>
<keyword evidence="2" id="KW-0315">Glutamine amidotransferase</keyword>
<protein>
    <recommendedName>
        <fullName evidence="1">anthranilate synthase</fullName>
        <ecNumber evidence="1">4.1.3.27</ecNumber>
    </recommendedName>
</protein>
<dbReference type="PROSITE" id="PS51273">
    <property type="entry name" value="GATASE_TYPE_1"/>
    <property type="match status" value="1"/>
</dbReference>
<dbReference type="PANTHER" id="PTHR11236">
    <property type="entry name" value="AMINOBENZOATE/ANTHRANILATE SYNTHASE"/>
    <property type="match status" value="1"/>
</dbReference>
<accession>A0A941F021</accession>
<dbReference type="GO" id="GO:0004049">
    <property type="term" value="F:anthranilate synthase activity"/>
    <property type="evidence" value="ECO:0007669"/>
    <property type="project" value="UniProtKB-EC"/>
</dbReference>
<comment type="caution">
    <text evidence="7">The sequence shown here is derived from an EMBL/GenBank/DDBJ whole genome shotgun (WGS) entry which is preliminary data.</text>
</comment>
<feature type="domain" description="Glutamine amidotransferase" evidence="5">
    <location>
        <begin position="456"/>
        <end position="634"/>
    </location>
</feature>
<dbReference type="AlphaFoldDB" id="A0A941F021"/>
<proteinExistence type="predicted"/>
<dbReference type="SUPFAM" id="SSF56322">
    <property type="entry name" value="ADC synthase"/>
    <property type="match status" value="1"/>
</dbReference>
<dbReference type="PRINTS" id="PR00096">
    <property type="entry name" value="GATASE"/>
</dbReference>
<evidence type="ECO:0000256" key="3">
    <source>
        <dbReference type="ARBA" id="ARBA00023239"/>
    </source>
</evidence>
<evidence type="ECO:0000259" key="5">
    <source>
        <dbReference type="Pfam" id="PF00117"/>
    </source>
</evidence>
<evidence type="ECO:0000259" key="6">
    <source>
        <dbReference type="Pfam" id="PF00425"/>
    </source>
</evidence>
<keyword evidence="8" id="KW-1185">Reference proteome</keyword>
<dbReference type="Proteomes" id="UP000675781">
    <property type="component" value="Unassembled WGS sequence"/>
</dbReference>
<dbReference type="EMBL" id="JAGSOG010000217">
    <property type="protein sequence ID" value="MBR7837619.1"/>
    <property type="molecule type" value="Genomic_DNA"/>
</dbReference>
<keyword evidence="3" id="KW-0456">Lyase</keyword>
<sequence>MTAADRTHAHAHRLLDLVLGEDPPPFALLWRPRGAAGGAVEVMVGDVTTPGTLEQIPLPSDPVDGPRADVLALVPYRQISERGFECVDDGTELVALSVADQAVLPVDALLARMADEPLRISGEAFDLDDDAYAAIVRTVVDREIGTGEGANFVIKRTYSATIADYSPRAAVTLFLRMLVREPGAYWSFAIHTGTRTLVGATPERHVSLDEGVAWMNPISGTYRYPESGPTVPGVLDFLGDPKETDELYMVVDEELKMMSRVCDSGARVQGPLLKCMADLAHTEYYINGHTDLDPRTILRETLFAPTVTGSPLESACRVLAKYEPAGRGYYSGVFALIGRDGRGRRTLDSAIAIRTADIDEAGLLRLSVGATLVRHSDPYAEAAETRAKADGLVKALRGERAVRSAGEAGAVGRALAADRAVCGALERRNQGIAKYWFDPADERDHCGTRFAGMRALIIDAEDTFTAMLGQQLGSLGLKVEVRRFDEHFDLDEADLVVLGPGPGDPRDLTHPKIRILRETAGTLLRQRRALLAVCLSHQVISHALGLDLRRLPAPNQGVQRAVELFGSREAVGFYNTFSAYSAVDEVEIPDLGTLRLSRDPQTGAVHAMRGPGFATAQFHPESVLTVDGPGILAGMVREVLPLRTLAH</sequence>
<dbReference type="SUPFAM" id="SSF52317">
    <property type="entry name" value="Class I glutamine amidotransferase-like"/>
    <property type="match status" value="1"/>
</dbReference>
<name>A0A941F021_9ACTN</name>
<dbReference type="Pfam" id="PF00117">
    <property type="entry name" value="GATase"/>
    <property type="match status" value="1"/>
</dbReference>
<dbReference type="Gene3D" id="3.40.50.880">
    <property type="match status" value="1"/>
</dbReference>
<dbReference type="InterPro" id="IPR019999">
    <property type="entry name" value="Anth_synth_I-like"/>
</dbReference>
<dbReference type="EC" id="4.1.3.27" evidence="1"/>
<dbReference type="PRINTS" id="PR00097">
    <property type="entry name" value="ANTSNTHASEII"/>
</dbReference>
<evidence type="ECO:0000256" key="1">
    <source>
        <dbReference type="ARBA" id="ARBA00012266"/>
    </source>
</evidence>
<dbReference type="RefSeq" id="WP_212532087.1">
    <property type="nucleotide sequence ID" value="NZ_JAGSOG010000217.1"/>
</dbReference>
<reference evidence="7" key="1">
    <citation type="submission" date="2021-04" db="EMBL/GenBank/DDBJ databases">
        <title>Genome based classification of Actinospica acidithermotolerans sp. nov., an actinobacterium isolated from an Indonesian hot spring.</title>
        <authorList>
            <person name="Kusuma A.B."/>
            <person name="Putra K.E."/>
            <person name="Nafisah S."/>
            <person name="Loh J."/>
            <person name="Nouioui I."/>
            <person name="Goodfellow M."/>
        </authorList>
    </citation>
    <scope>NUCLEOTIDE SEQUENCE</scope>
    <source>
        <strain evidence="7">CSCA 57</strain>
    </source>
</reference>
<evidence type="ECO:0000313" key="8">
    <source>
        <dbReference type="Proteomes" id="UP000675781"/>
    </source>
</evidence>
<dbReference type="InterPro" id="IPR005801">
    <property type="entry name" value="ADC_synthase"/>
</dbReference>
<organism evidence="7 8">
    <name type="scientific">Actinospica durhamensis</name>
    <dbReference type="NCBI Taxonomy" id="1508375"/>
    <lineage>
        <taxon>Bacteria</taxon>
        <taxon>Bacillati</taxon>
        <taxon>Actinomycetota</taxon>
        <taxon>Actinomycetes</taxon>
        <taxon>Catenulisporales</taxon>
        <taxon>Actinospicaceae</taxon>
        <taxon>Actinospica</taxon>
    </lineage>
</organism>
<dbReference type="GO" id="GO:0000162">
    <property type="term" value="P:L-tryptophan biosynthetic process"/>
    <property type="evidence" value="ECO:0007669"/>
    <property type="project" value="TreeGrafter"/>
</dbReference>
<comment type="catalytic activity">
    <reaction evidence="4">
        <text>chorismate + L-glutamine = anthranilate + pyruvate + L-glutamate + H(+)</text>
        <dbReference type="Rhea" id="RHEA:21732"/>
        <dbReference type="ChEBI" id="CHEBI:15361"/>
        <dbReference type="ChEBI" id="CHEBI:15378"/>
        <dbReference type="ChEBI" id="CHEBI:16567"/>
        <dbReference type="ChEBI" id="CHEBI:29748"/>
        <dbReference type="ChEBI" id="CHEBI:29985"/>
        <dbReference type="ChEBI" id="CHEBI:58359"/>
        <dbReference type="EC" id="4.1.3.27"/>
    </reaction>
</comment>
<feature type="domain" description="Chorismate-utilising enzyme C-terminal" evidence="6">
    <location>
        <begin position="130"/>
        <end position="388"/>
    </location>
</feature>
<evidence type="ECO:0000256" key="4">
    <source>
        <dbReference type="ARBA" id="ARBA00047683"/>
    </source>
</evidence>
<dbReference type="InterPro" id="IPR029062">
    <property type="entry name" value="Class_I_gatase-like"/>
</dbReference>
<dbReference type="PANTHER" id="PTHR11236:SF49">
    <property type="entry name" value="ANTHRANILATE SYNTHASE COMPONENT 1"/>
    <property type="match status" value="1"/>
</dbReference>
<dbReference type="InterPro" id="IPR006221">
    <property type="entry name" value="TrpG/PapA_dom"/>
</dbReference>
<dbReference type="InterPro" id="IPR015890">
    <property type="entry name" value="Chorismate_C"/>
</dbReference>
<evidence type="ECO:0000256" key="2">
    <source>
        <dbReference type="ARBA" id="ARBA00022962"/>
    </source>
</evidence>